<evidence type="ECO:0000313" key="3">
    <source>
        <dbReference type="EMBL" id="SBT59052.1"/>
    </source>
</evidence>
<keyword evidence="1" id="KW-0472">Membrane</keyword>
<reference evidence="4" key="1">
    <citation type="submission" date="2016-05" db="EMBL/GenBank/DDBJ databases">
        <authorList>
            <person name="Naeem Raeece"/>
        </authorList>
    </citation>
    <scope>NUCLEOTIDE SEQUENCE [LARGE SCALE GENOMIC DNA]</scope>
</reference>
<sequence length="174" mass="20012">MHDYSADYGNYKIYLPNVACNVNYKNNLDNYVDNYKRVCSYCEIELKTDKHCEEFHKFFGDKKYGELSILSCVLEGTSRRIKLLSDNGDKQSLSPAQQSANDTATHLDLADYTFPVIRNPPQTEESITRHFQNISGVTFSARNLLMLFILYIVIRISLKILVLYIAMGKLFSLT</sequence>
<dbReference type="EMBL" id="FLRD01000738">
    <property type="protein sequence ID" value="SBT55552.1"/>
    <property type="molecule type" value="Genomic_DNA"/>
</dbReference>
<protein>
    <submittedName>
        <fullName evidence="2">PIR Superfamily Protein</fullName>
    </submittedName>
</protein>
<dbReference type="Proteomes" id="UP000078550">
    <property type="component" value="Unassembled WGS sequence"/>
</dbReference>
<dbReference type="Proteomes" id="UP000078555">
    <property type="component" value="Unassembled WGS sequence"/>
</dbReference>
<reference evidence="2" key="3">
    <citation type="submission" date="2016-05" db="EMBL/GenBank/DDBJ databases">
        <authorList>
            <person name="Lavstsen T."/>
            <person name="Jespersen J.S."/>
        </authorList>
    </citation>
    <scope>NUCLEOTIDE SEQUENCE [LARGE SCALE GENOMIC DNA]</scope>
</reference>
<evidence type="ECO:0000313" key="2">
    <source>
        <dbReference type="EMBL" id="SBT55552.1"/>
    </source>
</evidence>
<feature type="transmembrane region" description="Helical" evidence="1">
    <location>
        <begin position="144"/>
        <end position="167"/>
    </location>
</feature>
<keyword evidence="5" id="KW-1185">Reference proteome</keyword>
<gene>
    <name evidence="2" type="ORF">POVWA1_070820</name>
    <name evidence="3" type="ORF">POVWA2_091050</name>
</gene>
<evidence type="ECO:0000313" key="5">
    <source>
        <dbReference type="Proteomes" id="UP000078555"/>
    </source>
</evidence>
<evidence type="ECO:0000313" key="4">
    <source>
        <dbReference type="Proteomes" id="UP000078550"/>
    </source>
</evidence>
<evidence type="ECO:0000256" key="1">
    <source>
        <dbReference type="SAM" id="Phobius"/>
    </source>
</evidence>
<dbReference type="EMBL" id="FLRE01002813">
    <property type="protein sequence ID" value="SBT59052.1"/>
    <property type="molecule type" value="Genomic_DNA"/>
</dbReference>
<organism evidence="2 5">
    <name type="scientific">Plasmodium ovale wallikeri</name>
    <dbReference type="NCBI Taxonomy" id="864142"/>
    <lineage>
        <taxon>Eukaryota</taxon>
        <taxon>Sar</taxon>
        <taxon>Alveolata</taxon>
        <taxon>Apicomplexa</taxon>
        <taxon>Aconoidasida</taxon>
        <taxon>Haemosporida</taxon>
        <taxon>Plasmodiidae</taxon>
        <taxon>Plasmodium</taxon>
        <taxon>Plasmodium (Plasmodium)</taxon>
    </lineage>
</organism>
<dbReference type="AlphaFoldDB" id="A0A1A9AHH7"/>
<keyword evidence="1" id="KW-1133">Transmembrane helix</keyword>
<reference evidence="5" key="2">
    <citation type="submission" date="2016-05" db="EMBL/GenBank/DDBJ databases">
        <authorList>
            <person name="Naeem R."/>
        </authorList>
    </citation>
    <scope>NUCLEOTIDE SEQUENCE [LARGE SCALE GENOMIC DNA]</scope>
</reference>
<proteinExistence type="predicted"/>
<accession>A0A1A9AHH7</accession>
<keyword evidence="1" id="KW-0812">Transmembrane</keyword>
<name>A0A1A9AHH7_PLAOA</name>